<gene>
    <name evidence="9" type="ORF">AFM12_05770</name>
</gene>
<keyword evidence="4" id="KW-0808">Transferase</keyword>
<dbReference type="GO" id="GO:0005524">
    <property type="term" value="F:ATP binding"/>
    <property type="evidence" value="ECO:0007669"/>
    <property type="project" value="UniProtKB-KW"/>
</dbReference>
<feature type="domain" description="PUA" evidence="8">
    <location>
        <begin position="267"/>
        <end position="341"/>
    </location>
</feature>
<dbReference type="NCBIfam" id="TIGR01027">
    <property type="entry name" value="proB"/>
    <property type="match status" value="1"/>
</dbReference>
<keyword evidence="2" id="KW-0028">Amino-acid biosynthesis</keyword>
<dbReference type="AlphaFoldDB" id="A0A0P7C5I4"/>
<dbReference type="PATRIC" id="fig|1605367.3.peg.2515"/>
<accession>A0A0P7C5I4</accession>
<evidence type="ECO:0000256" key="3">
    <source>
        <dbReference type="ARBA" id="ARBA00022650"/>
    </source>
</evidence>
<dbReference type="Pfam" id="PF00696">
    <property type="entry name" value="AA_kinase"/>
    <property type="match status" value="1"/>
</dbReference>
<dbReference type="Gene3D" id="3.40.1160.10">
    <property type="entry name" value="Acetylglutamate kinase-like"/>
    <property type="match status" value="1"/>
</dbReference>
<evidence type="ECO:0000259" key="8">
    <source>
        <dbReference type="SMART" id="SM00359"/>
    </source>
</evidence>
<dbReference type="OrthoDB" id="9804434at2"/>
<dbReference type="PIRSF" id="PIRSF000729">
    <property type="entry name" value="GK"/>
    <property type="match status" value="1"/>
</dbReference>
<dbReference type="InterPro" id="IPR002478">
    <property type="entry name" value="PUA"/>
</dbReference>
<dbReference type="GO" id="GO:0004349">
    <property type="term" value="F:glutamate 5-kinase activity"/>
    <property type="evidence" value="ECO:0007669"/>
    <property type="project" value="InterPro"/>
</dbReference>
<keyword evidence="3" id="KW-0641">Proline biosynthesis</keyword>
<reference evidence="9 10" key="1">
    <citation type="submission" date="2015-07" db="EMBL/GenBank/DDBJ databases">
        <title>The draft genome sequence of Leadbetterella sp. JN14-9.</title>
        <authorList>
            <person name="Liu Y."/>
            <person name="Du J."/>
            <person name="Shao Z."/>
        </authorList>
    </citation>
    <scope>NUCLEOTIDE SEQUENCE [LARGE SCALE GENOMIC DNA]</scope>
    <source>
        <strain evidence="9 10">JN14-9</strain>
    </source>
</reference>
<dbReference type="FunFam" id="3.40.1160.10:FF:000006">
    <property type="entry name" value="Glutamate 5-kinase"/>
    <property type="match status" value="1"/>
</dbReference>
<dbReference type="InterPro" id="IPR036393">
    <property type="entry name" value="AceGlu_kinase-like_sf"/>
</dbReference>
<dbReference type="SMART" id="SM00359">
    <property type="entry name" value="PUA"/>
    <property type="match status" value="1"/>
</dbReference>
<evidence type="ECO:0000313" key="10">
    <source>
        <dbReference type="Proteomes" id="UP000050454"/>
    </source>
</evidence>
<dbReference type="Pfam" id="PF01472">
    <property type="entry name" value="PUA"/>
    <property type="match status" value="1"/>
</dbReference>
<dbReference type="SUPFAM" id="SSF53633">
    <property type="entry name" value="Carbamate kinase-like"/>
    <property type="match status" value="1"/>
</dbReference>
<keyword evidence="1" id="KW-0963">Cytoplasm</keyword>
<evidence type="ECO:0000256" key="6">
    <source>
        <dbReference type="ARBA" id="ARBA00022777"/>
    </source>
</evidence>
<evidence type="ECO:0000256" key="4">
    <source>
        <dbReference type="ARBA" id="ARBA00022679"/>
    </source>
</evidence>
<dbReference type="GO" id="GO:0003723">
    <property type="term" value="F:RNA binding"/>
    <property type="evidence" value="ECO:0007669"/>
    <property type="project" value="InterPro"/>
</dbReference>
<evidence type="ECO:0000256" key="2">
    <source>
        <dbReference type="ARBA" id="ARBA00022605"/>
    </source>
</evidence>
<dbReference type="STRING" id="1605367.AFM12_05770"/>
<dbReference type="PANTHER" id="PTHR43654">
    <property type="entry name" value="GLUTAMATE 5-KINASE"/>
    <property type="match status" value="1"/>
</dbReference>
<evidence type="ECO:0000256" key="1">
    <source>
        <dbReference type="ARBA" id="ARBA00022490"/>
    </source>
</evidence>
<evidence type="ECO:0000256" key="5">
    <source>
        <dbReference type="ARBA" id="ARBA00022741"/>
    </source>
</evidence>
<dbReference type="InterPro" id="IPR015947">
    <property type="entry name" value="PUA-like_sf"/>
</dbReference>
<dbReference type="InterPro" id="IPR011529">
    <property type="entry name" value="Glu_5kinase"/>
</dbReference>
<dbReference type="RefSeq" id="WP_055144908.1">
    <property type="nucleotide sequence ID" value="NZ_JXSZ01000005.1"/>
</dbReference>
<sequence length="343" mass="37095">MNKPLLVVKFGTSAITNAQGVPDDQVIDRIATELSQLHSEYSLVLVSSGAVGAGKSFISNYDGRLAKRKAAAAVGNPLLIVKFKEAFAKHGFHVAQSLCERRHFAQRELFLQLKETYQELWANDIIPVANENDVISDRELKFSDNDELATLIAAGFGAEQLMIATEAGGLLDKDKNVVNHIKEINDEVMDLVDTRKSTLGLGGMSSKLTFAKLATKMGIKVTIFGIKMHQGGILKAFKGESGTTFDPQAVNLSARNKWLASGGLTTARIVLDGGAVEALRNRKSLLAVGIKKHSGDFDKGEVVELLNEKKEVIGVARTRVSSDSLDQNKQSLIVAHADDIAIL</sequence>
<dbReference type="GO" id="GO:0008652">
    <property type="term" value="P:amino acid biosynthetic process"/>
    <property type="evidence" value="ECO:0007669"/>
    <property type="project" value="UniProtKB-KW"/>
</dbReference>
<keyword evidence="5" id="KW-0547">Nucleotide-binding</keyword>
<dbReference type="EMBL" id="LGTQ01000005">
    <property type="protein sequence ID" value="KPM50051.1"/>
    <property type="molecule type" value="Genomic_DNA"/>
</dbReference>
<evidence type="ECO:0000256" key="7">
    <source>
        <dbReference type="ARBA" id="ARBA00022840"/>
    </source>
</evidence>
<dbReference type="InterPro" id="IPR001057">
    <property type="entry name" value="Glu/AcGlu_kinase"/>
</dbReference>
<dbReference type="InterPro" id="IPR001048">
    <property type="entry name" value="Asp/Glu/Uridylate_kinase"/>
</dbReference>
<dbReference type="SUPFAM" id="SSF88697">
    <property type="entry name" value="PUA domain-like"/>
    <property type="match status" value="1"/>
</dbReference>
<evidence type="ECO:0000313" key="9">
    <source>
        <dbReference type="EMBL" id="KPM50051.1"/>
    </source>
</evidence>
<dbReference type="Gene3D" id="2.30.130.10">
    <property type="entry name" value="PUA domain"/>
    <property type="match status" value="1"/>
</dbReference>
<dbReference type="CDD" id="cd21157">
    <property type="entry name" value="PUA_G5K"/>
    <property type="match status" value="1"/>
</dbReference>
<proteinExistence type="predicted"/>
<name>A0A0P7C5I4_9BACT</name>
<dbReference type="PANTHER" id="PTHR43654:SF1">
    <property type="entry name" value="ISOPENTENYL PHOSPHATE KINASE"/>
    <property type="match status" value="1"/>
</dbReference>
<dbReference type="Proteomes" id="UP000050454">
    <property type="component" value="Unassembled WGS sequence"/>
</dbReference>
<comment type="caution">
    <text evidence="9">The sequence shown here is derived from an EMBL/GenBank/DDBJ whole genome shotgun (WGS) entry which is preliminary data.</text>
</comment>
<dbReference type="GO" id="GO:0005829">
    <property type="term" value="C:cytosol"/>
    <property type="evidence" value="ECO:0007669"/>
    <property type="project" value="TreeGrafter"/>
</dbReference>
<dbReference type="PRINTS" id="PR00474">
    <property type="entry name" value="GLU5KINASE"/>
</dbReference>
<dbReference type="PROSITE" id="PS50890">
    <property type="entry name" value="PUA"/>
    <property type="match status" value="1"/>
</dbReference>
<dbReference type="InterPro" id="IPR036974">
    <property type="entry name" value="PUA_sf"/>
</dbReference>
<protein>
    <submittedName>
        <fullName evidence="9">Glutamate 5-kinase</fullName>
    </submittedName>
</protein>
<keyword evidence="6 9" id="KW-0418">Kinase</keyword>
<keyword evidence="7" id="KW-0067">ATP-binding</keyword>
<dbReference type="InterPro" id="IPR005715">
    <property type="entry name" value="Glu_5kinase/COase_Synthase"/>
</dbReference>
<organism evidence="9 10">
    <name type="scientific">Jiulongibacter sediminis</name>
    <dbReference type="NCBI Taxonomy" id="1605367"/>
    <lineage>
        <taxon>Bacteria</taxon>
        <taxon>Pseudomonadati</taxon>
        <taxon>Bacteroidota</taxon>
        <taxon>Cytophagia</taxon>
        <taxon>Cytophagales</taxon>
        <taxon>Leadbetterellaceae</taxon>
        <taxon>Jiulongibacter</taxon>
    </lineage>
</organism>
<keyword evidence="10" id="KW-1185">Reference proteome</keyword>